<dbReference type="RefSeq" id="WP_377340998.1">
    <property type="nucleotide sequence ID" value="NZ_JBHLUE010000016.1"/>
</dbReference>
<feature type="domain" description="FMN-binding" evidence="2">
    <location>
        <begin position="118"/>
        <end position="200"/>
    </location>
</feature>
<comment type="caution">
    <text evidence="3">The sequence shown here is derived from an EMBL/GenBank/DDBJ whole genome shotgun (WGS) entry which is preliminary data.</text>
</comment>
<reference evidence="3 4" key="1">
    <citation type="submission" date="2024-09" db="EMBL/GenBank/DDBJ databases">
        <authorList>
            <person name="Sun Q."/>
            <person name="Mori K."/>
        </authorList>
    </citation>
    <scope>NUCLEOTIDE SEQUENCE [LARGE SCALE GENOMIC DNA]</scope>
    <source>
        <strain evidence="3 4">TBRC 2205</strain>
    </source>
</reference>
<gene>
    <name evidence="3" type="ORF">ACFFHU_19895</name>
</gene>
<sequence>MRRVLFAVAGLAAGTTLLVVLKTGPAATPVAGAARTEATGRPAAAPTAAAPGPARATGAAPTGAATDPGRSGTGPSAGSRPTRPRATAHAPAPGRSSAAPKAPTGPRTLYGSVVKAPGYGNVQVQITVSGRTVTAVKAIELPFDTPTSEQKSASVRQRYETKGEALAYATGRSARLDAVSGATETSAAYRGSLQSALDQR</sequence>
<evidence type="ECO:0000313" key="4">
    <source>
        <dbReference type="Proteomes" id="UP001589894"/>
    </source>
</evidence>
<organism evidence="3 4">
    <name type="scientific">Plantactinospora siamensis</name>
    <dbReference type="NCBI Taxonomy" id="555372"/>
    <lineage>
        <taxon>Bacteria</taxon>
        <taxon>Bacillati</taxon>
        <taxon>Actinomycetota</taxon>
        <taxon>Actinomycetes</taxon>
        <taxon>Micromonosporales</taxon>
        <taxon>Micromonosporaceae</taxon>
        <taxon>Plantactinospora</taxon>
    </lineage>
</organism>
<dbReference type="Pfam" id="PF04205">
    <property type="entry name" value="FMN_bind"/>
    <property type="match status" value="1"/>
</dbReference>
<feature type="compositionally biased region" description="Low complexity" evidence="1">
    <location>
        <begin position="32"/>
        <end position="70"/>
    </location>
</feature>
<dbReference type="EMBL" id="JBHLUE010000016">
    <property type="protein sequence ID" value="MFC0566388.1"/>
    <property type="molecule type" value="Genomic_DNA"/>
</dbReference>
<evidence type="ECO:0000259" key="2">
    <source>
        <dbReference type="SMART" id="SM00900"/>
    </source>
</evidence>
<dbReference type="SMART" id="SM00900">
    <property type="entry name" value="FMN_bind"/>
    <property type="match status" value="1"/>
</dbReference>
<proteinExistence type="predicted"/>
<keyword evidence="4" id="KW-1185">Reference proteome</keyword>
<dbReference type="Proteomes" id="UP001589894">
    <property type="component" value="Unassembled WGS sequence"/>
</dbReference>
<evidence type="ECO:0000256" key="1">
    <source>
        <dbReference type="SAM" id="MobiDB-lite"/>
    </source>
</evidence>
<accession>A0ABV6P285</accession>
<feature type="compositionally biased region" description="Low complexity" evidence="1">
    <location>
        <begin position="80"/>
        <end position="95"/>
    </location>
</feature>
<evidence type="ECO:0000313" key="3">
    <source>
        <dbReference type="EMBL" id="MFC0566388.1"/>
    </source>
</evidence>
<dbReference type="InterPro" id="IPR007329">
    <property type="entry name" value="FMN-bd"/>
</dbReference>
<protein>
    <submittedName>
        <fullName evidence="3">FMN-binding protein</fullName>
    </submittedName>
</protein>
<name>A0ABV6P285_9ACTN</name>
<feature type="region of interest" description="Disordered" evidence="1">
    <location>
        <begin position="32"/>
        <end position="109"/>
    </location>
</feature>